<protein>
    <submittedName>
        <fullName evidence="1">Unannotated protein</fullName>
    </submittedName>
</protein>
<organism evidence="1">
    <name type="scientific">freshwater metagenome</name>
    <dbReference type="NCBI Taxonomy" id="449393"/>
    <lineage>
        <taxon>unclassified sequences</taxon>
        <taxon>metagenomes</taxon>
        <taxon>ecological metagenomes</taxon>
    </lineage>
</organism>
<evidence type="ECO:0000313" key="1">
    <source>
        <dbReference type="EMBL" id="CAB4891412.1"/>
    </source>
</evidence>
<sequence length="324" mass="33465">MVSVLERLPALATTGVGSLPFDDPAVAVRHATRAYGVPFCPQVPRSDGDMVREWLGAEWSATPCGWTTERDRERPAAWDAFVGAMQDRPPEHRVVKLQATGPVTLAVAMERAAGRSGVGHDVVMLAHELAGWLASSVAGQTTRLRELGLDVLLVVDEPGLAHAAIGPDGVGTAVDARVWDPLRGAAAAWGLHVCSAVPWALVRSAQPDVVSFDATRYAVGGAGAVVLAELVARGGRVAWGVLDPARPDAESDVAARVGAGIGAVTAAGGDLETLVAHSLITPSCGTGRLAPSRERLVASVLDAAAGAVAATWRSWPRSGVRSTG</sequence>
<dbReference type="Gene3D" id="3.20.20.210">
    <property type="match status" value="1"/>
</dbReference>
<accession>A0A6J7F551</accession>
<dbReference type="InterPro" id="IPR038071">
    <property type="entry name" value="UROD/MetE-like_sf"/>
</dbReference>
<dbReference type="AlphaFoldDB" id="A0A6J7F551"/>
<proteinExistence type="predicted"/>
<gene>
    <name evidence="1" type="ORF">UFOPK3564_00003</name>
</gene>
<name>A0A6J7F551_9ZZZZ</name>
<dbReference type="SUPFAM" id="SSF51726">
    <property type="entry name" value="UROD/MetE-like"/>
    <property type="match status" value="1"/>
</dbReference>
<reference evidence="1" key="1">
    <citation type="submission" date="2020-05" db="EMBL/GenBank/DDBJ databases">
        <authorList>
            <person name="Chiriac C."/>
            <person name="Salcher M."/>
            <person name="Ghai R."/>
            <person name="Kavagutti S V."/>
        </authorList>
    </citation>
    <scope>NUCLEOTIDE SEQUENCE</scope>
</reference>
<dbReference type="EMBL" id="CAFBMK010000001">
    <property type="protein sequence ID" value="CAB4891412.1"/>
    <property type="molecule type" value="Genomic_DNA"/>
</dbReference>